<reference evidence="1 2" key="1">
    <citation type="submission" date="2023-06" db="EMBL/GenBank/DDBJ databases">
        <authorList>
            <person name="Yushchuk O."/>
            <person name="Binda E."/>
            <person name="Ruckert-Reed C."/>
            <person name="Fedorenko V."/>
            <person name="Kalinowski J."/>
            <person name="Marinelli F."/>
        </authorList>
    </citation>
    <scope>NUCLEOTIDE SEQUENCE [LARGE SCALE GENOMIC DNA]</scope>
    <source>
        <strain evidence="1 2">NRRL 3884</strain>
    </source>
</reference>
<keyword evidence="2" id="KW-1185">Reference proteome</keyword>
<dbReference type="Proteomes" id="UP001240150">
    <property type="component" value="Chromosome"/>
</dbReference>
<name>A0ABY8WRP5_9ACTN</name>
<evidence type="ECO:0000313" key="2">
    <source>
        <dbReference type="Proteomes" id="UP001240150"/>
    </source>
</evidence>
<proteinExistence type="predicted"/>
<evidence type="ECO:0000313" key="1">
    <source>
        <dbReference type="EMBL" id="WIM99768.1"/>
    </source>
</evidence>
<protein>
    <submittedName>
        <fullName evidence="1">Uncharacterized protein</fullName>
    </submittedName>
</protein>
<dbReference type="RefSeq" id="WP_284921206.1">
    <property type="nucleotide sequence ID" value="NZ_CP126980.1"/>
</dbReference>
<accession>A0ABY8WRP5</accession>
<dbReference type="EMBL" id="CP126980">
    <property type="protein sequence ID" value="WIM99768.1"/>
    <property type="molecule type" value="Genomic_DNA"/>
</dbReference>
<gene>
    <name evidence="1" type="ORF">ACTOB_003430</name>
</gene>
<organism evidence="1 2">
    <name type="scientific">Actinoplanes oblitus</name>
    <dbReference type="NCBI Taxonomy" id="3040509"/>
    <lineage>
        <taxon>Bacteria</taxon>
        <taxon>Bacillati</taxon>
        <taxon>Actinomycetota</taxon>
        <taxon>Actinomycetes</taxon>
        <taxon>Micromonosporales</taxon>
        <taxon>Micromonosporaceae</taxon>
        <taxon>Actinoplanes</taxon>
    </lineage>
</organism>
<sequence length="42" mass="4257">MYGTDEQALSGTTANDALTALTVLGFTPAQRDTVPADAATTV</sequence>